<evidence type="ECO:0000256" key="6">
    <source>
        <dbReference type="ARBA" id="ARBA00022576"/>
    </source>
</evidence>
<dbReference type="SUPFAM" id="SSF53383">
    <property type="entry name" value="PLP-dependent transferases"/>
    <property type="match status" value="1"/>
</dbReference>
<dbReference type="AlphaFoldDB" id="A0A5B8VE07"/>
<comment type="subunit">
    <text evidence="4">Homodimer.</text>
</comment>
<name>A0A5B8VE07_9BACT</name>
<evidence type="ECO:0000256" key="1">
    <source>
        <dbReference type="ARBA" id="ARBA00001933"/>
    </source>
</evidence>
<reference evidence="11 12" key="1">
    <citation type="journal article" date="2016" name="Int. J. Syst. Evol. Microbiol.">
        <title>Panacibacter ginsenosidivorans gen. nov., sp. nov., with ginsenoside converting activity isolated from soil of a ginseng field.</title>
        <authorList>
            <person name="Siddiqi M.Z."/>
            <person name="Muhammad Shafi S."/>
            <person name="Choi K.D."/>
            <person name="Im W.T."/>
        </authorList>
    </citation>
    <scope>NUCLEOTIDE SEQUENCE [LARGE SCALE GENOMIC DNA]</scope>
    <source>
        <strain evidence="11 12">Gsoil1550</strain>
    </source>
</reference>
<dbReference type="CDD" id="cd00609">
    <property type="entry name" value="AAT_like"/>
    <property type="match status" value="1"/>
</dbReference>
<evidence type="ECO:0000313" key="12">
    <source>
        <dbReference type="Proteomes" id="UP000321533"/>
    </source>
</evidence>
<dbReference type="GO" id="GO:0004400">
    <property type="term" value="F:histidinol-phosphate transaminase activity"/>
    <property type="evidence" value="ECO:0007669"/>
    <property type="project" value="UniProtKB-EC"/>
</dbReference>
<dbReference type="GO" id="GO:0030170">
    <property type="term" value="F:pyridoxal phosphate binding"/>
    <property type="evidence" value="ECO:0007669"/>
    <property type="project" value="InterPro"/>
</dbReference>
<sequence length="339" mass="38574">MKTNKKIIKLSANENFYGCSPLVQDAIKKYRWNDIHLYPDFLQASLKEQLADKFQVCAQNILLGMGTIGIIESIIRFLVKPGEEIITLERSFVAYWQLSQTHERKCNFAALTNFTCDINNILSCINNKTSVIFIANPNNPTGTIIPHDDLKNLLENISPKIFVVVDEAYNEYVTDPSYPDSLKLLAEFPNFIILRSFSKIYGLAGLRIGYGIAHEKVAAVLEQKRLPFSINSVASVAAIASLDDEAFIMSCKEKNETERAFLFSQLKKSGYSVLPTQANFIYLYFDNEAEKKMAYNRLYENGLQVCDLKSFHQDRSLRMVVADRTINDIIVYLLAKNKM</sequence>
<dbReference type="Pfam" id="PF00155">
    <property type="entry name" value="Aminotran_1_2"/>
    <property type="match status" value="1"/>
</dbReference>
<proteinExistence type="inferred from homology"/>
<evidence type="ECO:0000256" key="3">
    <source>
        <dbReference type="ARBA" id="ARBA00007970"/>
    </source>
</evidence>
<dbReference type="PROSITE" id="PS00105">
    <property type="entry name" value="AA_TRANSFER_CLASS_1"/>
    <property type="match status" value="1"/>
</dbReference>
<evidence type="ECO:0000256" key="9">
    <source>
        <dbReference type="ARBA" id="ARBA00047481"/>
    </source>
</evidence>
<dbReference type="Gene3D" id="3.90.1150.10">
    <property type="entry name" value="Aspartate Aminotransferase, domain 1"/>
    <property type="match status" value="1"/>
</dbReference>
<evidence type="ECO:0000256" key="4">
    <source>
        <dbReference type="ARBA" id="ARBA00011738"/>
    </source>
</evidence>
<evidence type="ECO:0000256" key="8">
    <source>
        <dbReference type="ARBA" id="ARBA00022898"/>
    </source>
</evidence>
<keyword evidence="8" id="KW-0663">Pyridoxal phosphate</keyword>
<dbReference type="EMBL" id="CP042435">
    <property type="protein sequence ID" value="QEC69231.1"/>
    <property type="molecule type" value="Genomic_DNA"/>
</dbReference>
<evidence type="ECO:0000259" key="10">
    <source>
        <dbReference type="Pfam" id="PF00155"/>
    </source>
</evidence>
<comment type="pathway">
    <text evidence="2">Amino-acid biosynthesis; L-histidine biosynthesis; L-histidine from 5-phospho-alpha-D-ribose 1-diphosphate: step 7/9.</text>
</comment>
<comment type="cofactor">
    <cofactor evidence="1">
        <name>pyridoxal 5'-phosphate</name>
        <dbReference type="ChEBI" id="CHEBI:597326"/>
    </cofactor>
</comment>
<dbReference type="InterPro" id="IPR004839">
    <property type="entry name" value="Aminotransferase_I/II_large"/>
</dbReference>
<dbReference type="PANTHER" id="PTHR43643">
    <property type="entry name" value="HISTIDINOL-PHOSPHATE AMINOTRANSFERASE 2"/>
    <property type="match status" value="1"/>
</dbReference>
<dbReference type="NCBIfam" id="TIGR01141">
    <property type="entry name" value="hisC"/>
    <property type="match status" value="1"/>
</dbReference>
<comment type="similarity">
    <text evidence="3">Belongs to the class-II pyridoxal-phosphate-dependent aminotransferase family. Histidinol-phosphate aminotransferase subfamily.</text>
</comment>
<dbReference type="GO" id="GO:0000105">
    <property type="term" value="P:L-histidine biosynthetic process"/>
    <property type="evidence" value="ECO:0007669"/>
    <property type="project" value="InterPro"/>
</dbReference>
<keyword evidence="6 11" id="KW-0032">Aminotransferase</keyword>
<gene>
    <name evidence="11" type="primary">hisC</name>
    <name evidence="11" type="ORF">FRZ67_18645</name>
</gene>
<feature type="domain" description="Aminotransferase class I/classII large" evidence="10">
    <location>
        <begin position="5"/>
        <end position="327"/>
    </location>
</feature>
<dbReference type="EC" id="2.6.1.9" evidence="5"/>
<dbReference type="InterPro" id="IPR015422">
    <property type="entry name" value="PyrdxlP-dep_Trfase_small"/>
</dbReference>
<dbReference type="InterPro" id="IPR015421">
    <property type="entry name" value="PyrdxlP-dep_Trfase_major"/>
</dbReference>
<dbReference type="RefSeq" id="WP_147192069.1">
    <property type="nucleotide sequence ID" value="NZ_CP042435.1"/>
</dbReference>
<dbReference type="KEGG" id="pgin:FRZ67_18645"/>
<evidence type="ECO:0000256" key="2">
    <source>
        <dbReference type="ARBA" id="ARBA00005011"/>
    </source>
</evidence>
<evidence type="ECO:0000313" key="11">
    <source>
        <dbReference type="EMBL" id="QEC69231.1"/>
    </source>
</evidence>
<dbReference type="InterPro" id="IPR015424">
    <property type="entry name" value="PyrdxlP-dep_Trfase"/>
</dbReference>
<keyword evidence="7 11" id="KW-0808">Transferase</keyword>
<protein>
    <recommendedName>
        <fullName evidence="5">histidinol-phosphate transaminase</fullName>
        <ecNumber evidence="5">2.6.1.9</ecNumber>
    </recommendedName>
</protein>
<dbReference type="Proteomes" id="UP000321533">
    <property type="component" value="Chromosome"/>
</dbReference>
<comment type="catalytic activity">
    <reaction evidence="9">
        <text>L-histidinol phosphate + 2-oxoglutarate = 3-(imidazol-4-yl)-2-oxopropyl phosphate + L-glutamate</text>
        <dbReference type="Rhea" id="RHEA:23744"/>
        <dbReference type="ChEBI" id="CHEBI:16810"/>
        <dbReference type="ChEBI" id="CHEBI:29985"/>
        <dbReference type="ChEBI" id="CHEBI:57766"/>
        <dbReference type="ChEBI" id="CHEBI:57980"/>
        <dbReference type="EC" id="2.6.1.9"/>
    </reaction>
</comment>
<dbReference type="OrthoDB" id="9813612at2"/>
<dbReference type="InterPro" id="IPR005861">
    <property type="entry name" value="HisP_aminotrans"/>
</dbReference>
<dbReference type="InterPro" id="IPR004838">
    <property type="entry name" value="NHTrfase_class1_PyrdxlP-BS"/>
</dbReference>
<evidence type="ECO:0000256" key="7">
    <source>
        <dbReference type="ARBA" id="ARBA00022679"/>
    </source>
</evidence>
<evidence type="ECO:0000256" key="5">
    <source>
        <dbReference type="ARBA" id="ARBA00012748"/>
    </source>
</evidence>
<dbReference type="PANTHER" id="PTHR43643:SF3">
    <property type="entry name" value="HISTIDINOL-PHOSPHATE AMINOTRANSFERASE"/>
    <property type="match status" value="1"/>
</dbReference>
<accession>A0A5B8VE07</accession>
<organism evidence="11 12">
    <name type="scientific">Panacibacter ginsenosidivorans</name>
    <dbReference type="NCBI Taxonomy" id="1813871"/>
    <lineage>
        <taxon>Bacteria</taxon>
        <taxon>Pseudomonadati</taxon>
        <taxon>Bacteroidota</taxon>
        <taxon>Chitinophagia</taxon>
        <taxon>Chitinophagales</taxon>
        <taxon>Chitinophagaceae</taxon>
        <taxon>Panacibacter</taxon>
    </lineage>
</organism>
<keyword evidence="12" id="KW-1185">Reference proteome</keyword>
<dbReference type="InterPro" id="IPR050106">
    <property type="entry name" value="HistidinolP_aminotransfase"/>
</dbReference>
<dbReference type="Gene3D" id="3.40.640.10">
    <property type="entry name" value="Type I PLP-dependent aspartate aminotransferase-like (Major domain)"/>
    <property type="match status" value="1"/>
</dbReference>